<dbReference type="Proteomes" id="UP000824120">
    <property type="component" value="Chromosome 4"/>
</dbReference>
<evidence type="ECO:0000313" key="2">
    <source>
        <dbReference type="Proteomes" id="UP000824120"/>
    </source>
</evidence>
<accession>A0A9J5ZBS2</accession>
<evidence type="ECO:0000313" key="1">
    <source>
        <dbReference type="EMBL" id="KAG5608924.1"/>
    </source>
</evidence>
<keyword evidence="2" id="KW-1185">Reference proteome</keyword>
<dbReference type="EMBL" id="JACXVP010000004">
    <property type="protein sequence ID" value="KAG5608924.1"/>
    <property type="molecule type" value="Genomic_DNA"/>
</dbReference>
<reference evidence="1 2" key="1">
    <citation type="submission" date="2020-09" db="EMBL/GenBank/DDBJ databases">
        <title>De no assembly of potato wild relative species, Solanum commersonii.</title>
        <authorList>
            <person name="Cho K."/>
        </authorList>
    </citation>
    <scope>NUCLEOTIDE SEQUENCE [LARGE SCALE GENOMIC DNA]</scope>
    <source>
        <strain evidence="1">LZ3.2</strain>
        <tissue evidence="1">Leaf</tissue>
    </source>
</reference>
<comment type="caution">
    <text evidence="1">The sequence shown here is derived from an EMBL/GenBank/DDBJ whole genome shotgun (WGS) entry which is preliminary data.</text>
</comment>
<proteinExistence type="predicted"/>
<organism evidence="1 2">
    <name type="scientific">Solanum commersonii</name>
    <name type="common">Commerson's wild potato</name>
    <name type="synonym">Commerson's nightshade</name>
    <dbReference type="NCBI Taxonomy" id="4109"/>
    <lineage>
        <taxon>Eukaryota</taxon>
        <taxon>Viridiplantae</taxon>
        <taxon>Streptophyta</taxon>
        <taxon>Embryophyta</taxon>
        <taxon>Tracheophyta</taxon>
        <taxon>Spermatophyta</taxon>
        <taxon>Magnoliopsida</taxon>
        <taxon>eudicotyledons</taxon>
        <taxon>Gunneridae</taxon>
        <taxon>Pentapetalae</taxon>
        <taxon>asterids</taxon>
        <taxon>lamiids</taxon>
        <taxon>Solanales</taxon>
        <taxon>Solanaceae</taxon>
        <taxon>Solanoideae</taxon>
        <taxon>Solaneae</taxon>
        <taxon>Solanum</taxon>
    </lineage>
</organism>
<gene>
    <name evidence="1" type="ORF">H5410_020205</name>
</gene>
<dbReference type="PANTHER" id="PTHR46238">
    <property type="entry name" value="REVERSE TRANSCRIPTASE DOMAIN-CONTAINING PROTEIN"/>
    <property type="match status" value="1"/>
</dbReference>
<protein>
    <recommendedName>
        <fullName evidence="3">Reverse transcriptase</fullName>
    </recommendedName>
</protein>
<dbReference type="AlphaFoldDB" id="A0A9J5ZBS2"/>
<dbReference type="OrthoDB" id="1298065at2759"/>
<sequence length="101" mass="12112">MKWRLASGLLCVKKVPPKFKGKFYRMMVRSSLLYGVECWPIKNSHVQHIADIRSDKIRNEVIREKTRDNDTLVRRCERQSGKNIDFYSFLHLIRYLEGRIQ</sequence>
<evidence type="ECO:0008006" key="3">
    <source>
        <dbReference type="Google" id="ProtNLM"/>
    </source>
</evidence>
<dbReference type="PANTHER" id="PTHR46238:SF8">
    <property type="entry name" value="ENDONUCLEASE_EXONUCLEASE_PHOSPHATASE DOMAIN-CONTAINING PROTEIN"/>
    <property type="match status" value="1"/>
</dbReference>
<name>A0A9J5ZBS2_SOLCO</name>